<comment type="caution">
    <text evidence="3">The sequence shown here is derived from an EMBL/GenBank/DDBJ whole genome shotgun (WGS) entry which is preliminary data.</text>
</comment>
<evidence type="ECO:0000259" key="1">
    <source>
        <dbReference type="Pfam" id="PF13358"/>
    </source>
</evidence>
<name>A0A2M7QHC8_9BACT</name>
<dbReference type="AlphaFoldDB" id="A0A2M7QHC8"/>
<dbReference type="Pfam" id="PF13358">
    <property type="entry name" value="DDE_3"/>
    <property type="match status" value="1"/>
</dbReference>
<dbReference type="NCBIfam" id="NF033545">
    <property type="entry name" value="transpos_IS630"/>
    <property type="match status" value="1"/>
</dbReference>
<dbReference type="SUPFAM" id="SSF46689">
    <property type="entry name" value="Homeodomain-like"/>
    <property type="match status" value="1"/>
</dbReference>
<dbReference type="Pfam" id="PF13592">
    <property type="entry name" value="HTH_33"/>
    <property type="match status" value="1"/>
</dbReference>
<proteinExistence type="predicted"/>
<dbReference type="Gene3D" id="3.30.420.10">
    <property type="entry name" value="Ribonuclease H-like superfamily/Ribonuclease H"/>
    <property type="match status" value="1"/>
</dbReference>
<dbReference type="InterPro" id="IPR047655">
    <property type="entry name" value="Transpos_IS630-like"/>
</dbReference>
<reference evidence="4" key="1">
    <citation type="submission" date="2017-09" db="EMBL/GenBank/DDBJ databases">
        <title>Depth-based differentiation of microbial function through sediment-hosted aquifers and enrichment of novel symbionts in the deep terrestrial subsurface.</title>
        <authorList>
            <person name="Probst A.J."/>
            <person name="Ladd B."/>
            <person name="Jarett J.K."/>
            <person name="Geller-Mcgrath D.E."/>
            <person name="Sieber C.M.K."/>
            <person name="Emerson J.B."/>
            <person name="Anantharaman K."/>
            <person name="Thomas B.C."/>
            <person name="Malmstrom R."/>
            <person name="Stieglmeier M."/>
            <person name="Klingl A."/>
            <person name="Woyke T."/>
            <person name="Ryan C.M."/>
            <person name="Banfield J.F."/>
        </authorList>
    </citation>
    <scope>NUCLEOTIDE SEQUENCE [LARGE SCALE GENOMIC DNA]</scope>
</reference>
<organism evidence="3 4">
    <name type="scientific">Candidatus Roizmanbacteria bacterium CG_4_10_14_0_8_um_filter_33_9</name>
    <dbReference type="NCBI Taxonomy" id="1974826"/>
    <lineage>
        <taxon>Bacteria</taxon>
        <taxon>Candidatus Roizmaniibacteriota</taxon>
    </lineage>
</organism>
<dbReference type="SUPFAM" id="SSF53098">
    <property type="entry name" value="Ribonuclease H-like"/>
    <property type="match status" value="1"/>
</dbReference>
<gene>
    <name evidence="3" type="ORF">COY87_04595</name>
</gene>
<dbReference type="InterPro" id="IPR036397">
    <property type="entry name" value="RNaseH_sf"/>
</dbReference>
<dbReference type="GO" id="GO:0003676">
    <property type="term" value="F:nucleic acid binding"/>
    <property type="evidence" value="ECO:0007669"/>
    <property type="project" value="InterPro"/>
</dbReference>
<evidence type="ECO:0000313" key="3">
    <source>
        <dbReference type="EMBL" id="PIY71737.1"/>
    </source>
</evidence>
<dbReference type="EMBL" id="PFLI01000157">
    <property type="protein sequence ID" value="PIY71737.1"/>
    <property type="molecule type" value="Genomic_DNA"/>
</dbReference>
<feature type="domain" description="Winged helix-turn helix" evidence="2">
    <location>
        <begin position="98"/>
        <end position="155"/>
    </location>
</feature>
<dbReference type="Proteomes" id="UP000229401">
    <property type="component" value="Unassembled WGS sequence"/>
</dbReference>
<dbReference type="InterPro" id="IPR038717">
    <property type="entry name" value="Tc1-like_DDE_dom"/>
</dbReference>
<dbReference type="InterPro" id="IPR025959">
    <property type="entry name" value="Winged_HTH_dom"/>
</dbReference>
<sequence>MKNSLTHEQIRELRFTHRHERDKKLADKIKGVLLLNKGMSYAVVAEILMLDEVTLRRYEKKCKEEGMVGLLECKYQGGKSRLSAAQLTSLEEHLITNTLTTASQIQKYIFTIYGKTYSLIGIPKLLYRMGFSYKKPKIVPGKASYALQKEFLQTYKEMKEKLGVKDHIYFSDATHPTHNTKPSYGWIKKGKKNDVYIKSNTGRKRLNLLGTLNIDNKQTVVIEKETIDSEAIISLLEGVAQKQKQGKIHIVMDNAKYHHSRMVKSWLLHHPRVKLIFLPPYSPNLNIIERLWRFFHIKITNNHYFETFTEFKDATSTFFHNLKDYQTELDSLLTENFQTLPLVANLS</sequence>
<dbReference type="InterPro" id="IPR012337">
    <property type="entry name" value="RNaseH-like_sf"/>
</dbReference>
<evidence type="ECO:0000313" key="4">
    <source>
        <dbReference type="Proteomes" id="UP000229401"/>
    </source>
</evidence>
<protein>
    <submittedName>
        <fullName evidence="3">IS630 family transposase</fullName>
    </submittedName>
</protein>
<dbReference type="InterPro" id="IPR009057">
    <property type="entry name" value="Homeodomain-like_sf"/>
</dbReference>
<evidence type="ECO:0000259" key="2">
    <source>
        <dbReference type="Pfam" id="PF13592"/>
    </source>
</evidence>
<accession>A0A2M7QHC8</accession>
<feature type="domain" description="Tc1-like transposase DDE" evidence="1">
    <location>
        <begin position="168"/>
        <end position="311"/>
    </location>
</feature>